<feature type="repeat" description="WD" evidence="5">
    <location>
        <begin position="154"/>
        <end position="195"/>
    </location>
</feature>
<keyword evidence="2 4" id="KW-0479">Metal-binding</keyword>
<evidence type="ECO:0000256" key="4">
    <source>
        <dbReference type="PROSITE-ProRule" id="PRU00175"/>
    </source>
</evidence>
<evidence type="ECO:0000313" key="8">
    <source>
        <dbReference type="EMBL" id="KAA3680163.1"/>
    </source>
</evidence>
<dbReference type="PROSITE" id="PS50082">
    <property type="entry name" value="WD_REPEATS_2"/>
    <property type="match status" value="1"/>
</dbReference>
<dbReference type="InterPro" id="IPR045111">
    <property type="entry name" value="Vps41/Vps8"/>
</dbReference>
<evidence type="ECO:0000256" key="5">
    <source>
        <dbReference type="PROSITE-ProRule" id="PRU00221"/>
    </source>
</evidence>
<dbReference type="InterPro" id="IPR036322">
    <property type="entry name" value="WD40_repeat_dom_sf"/>
</dbReference>
<dbReference type="Pfam" id="PF12816">
    <property type="entry name" value="TPR_Vps8"/>
    <property type="match status" value="1"/>
</dbReference>
<dbReference type="GO" id="GO:0008270">
    <property type="term" value="F:zinc ion binding"/>
    <property type="evidence" value="ECO:0007669"/>
    <property type="project" value="UniProtKB-KW"/>
</dbReference>
<dbReference type="GO" id="GO:0006623">
    <property type="term" value="P:protein targeting to vacuole"/>
    <property type="evidence" value="ECO:0007669"/>
    <property type="project" value="InterPro"/>
</dbReference>
<dbReference type="PANTHER" id="PTHR12616">
    <property type="entry name" value="VACUOLAR PROTEIN SORTING VPS41"/>
    <property type="match status" value="1"/>
</dbReference>
<comment type="caution">
    <text evidence="8">The sequence shown here is derived from an EMBL/GenBank/DDBJ whole genome shotgun (WGS) entry which is preliminary data.</text>
</comment>
<keyword evidence="9" id="KW-1185">Reference proteome</keyword>
<sequence>MSDFRPGLTAASSPDVTSLVESFVSEDQLDSDIEADLQQASLVSEVVTTGAESCSIASSDALLSYCDTTEETKPPLSRGSKQSTFFRRAILSGVSSQLNSFSSKADYGSPSCLSCRRHLVVGTSKGIIFVFNLKQVLRFCFGPSTLVGDGETAFEGPQGSVCSLNQNRDGTLLLSGFSSGCVAVWQMSSPNALTNRDNHVVQGKLHDHADEDHAVEPEHGQGPRVSADRPVPSRTRSTGSLSNFRLFSAGGGHTGERFRGRLLCLIEDAHGVGQAAALCSFTTISSLAVCVDTGGSVFQLNFKRGLSGLKRESLCFFSGSRGEICALDALGSAAPFSEHSESCVSEMVSHKLNGAFQTSGHRTLANHGLIAMASFTKLIVVSLRPRIQILHWQPLNGPAACLPHLTWQWDFRNCSCASSFRAVLAFGRGCSVHLLSVFLSPNLKRGAHSPDATSDNGLVNFQLTHSIELSYDLMALHWISSENQMVALDMSENLHLLDSAHGEDIEVINLSSVQIAFNCELFRSLRDGGSVSEALAYAGERACLHSVTVYGSQILLLGSTGIHLFAMRTWFEIVKSLFTQGTIDVALAYCDNALRLAQSKTGVDVDVPVLCHVKLPPVPESGLELCKLQSEVLSLLRRRFLPHLSDTTGVSWALSNSTLRTAVFIAARSTSGEFLVNDLYPLVSKNDEWRSWFFVALFQLIQALPPFGQLNDVKMAKLHSASPSNSICYSLPVDVSMQLIHWCLDPDYNSSRIETVTENSVTADMAESLGRKWAQICLLRLAPSSMDLHQVVKLSWAHRLFPALLHLYTDVLLDFETPFRLLLDLLAGTDKSSDPKFPDQTMDYECGQSLLLLLRAALAAESCSHELLPAPMNRDVPTQICNLLLNEVPPIQTYAPVSSFQSRYPRLRIMLKFNAVDFLNLLTLSISSDAFFQEDELGRSHRSHLYHKLVACTLESEGSSPTCDHSIPVFSFLARQLARPDSGRPIMDPSKLFQLYAHICNELARSPDRHSLSFQSAVIELMSLDQLTDLEECLNLARRANLYYVCEYVHRVRGERFEAFRDQLNELQHQWITSMRAHCLPEQLGFASPAHEFTQLADQIFQFTEQVFPSPVAKKYRTVDTGLTDDEISGLKQLCLEKLEVLVAWDSERTLRLLHSMFGCSVSQLMSVVSSAFGQFKAGLRQLSADAKCTVCFLLLRAYFGARQSLLKQEASFYAANLNGDTYSNDVVKRNGNADPNSTWDEFLAEPELEVAEFYVHLCVTSNLSESLLLLFLTNFEDYRVSYMLQLLPVEKYPHAAAYLFERLGEFDKAFHLYETSFVRMWHALRQHHSDSSNGTGGSSVSIAVDSLNYRSNRPVKDTFCGVRESLRASVDRWCAFCRRRTSGEDMPKKAIEDIWFRVLDVLIREQNSLTDHSLICEMNEIFHMLLAYVPEGISLATIVSYMLQTASAEKNIRFGNEINALVSRLVTTCQFEADQLVLNKQLARRDLTTQQAGLLLRARQGFGTAKRHCDWCGDRLRGPVLAVFKGTRQTKVNSPRVILFRCGHLFHSMCTNVMQTSVQTEENEKSDQSRLCPFCATQENSVSKHGFTPDTILTRYVSLFALNHSDDPIRVDTPHKRKVSYRMGLSRTWVELPIYNYFVYSAT</sequence>
<feature type="domain" description="RING-type" evidence="7">
    <location>
        <begin position="1510"/>
        <end position="1576"/>
    </location>
</feature>
<dbReference type="SUPFAM" id="SSF57850">
    <property type="entry name" value="RING/U-box"/>
    <property type="match status" value="1"/>
</dbReference>
<dbReference type="Gene3D" id="2.130.10.10">
    <property type="entry name" value="YVTN repeat-like/Quinoprotein amine dehydrogenase"/>
    <property type="match status" value="1"/>
</dbReference>
<keyword evidence="5" id="KW-0853">WD repeat</keyword>
<dbReference type="InterPro" id="IPR001680">
    <property type="entry name" value="WD40_rpt"/>
</dbReference>
<dbReference type="Proteomes" id="UP000324629">
    <property type="component" value="Unassembled WGS sequence"/>
</dbReference>
<dbReference type="InterPro" id="IPR015943">
    <property type="entry name" value="WD40/YVTN_repeat-like_dom_sf"/>
</dbReference>
<reference evidence="8 9" key="1">
    <citation type="journal article" date="2019" name="Gigascience">
        <title>Whole-genome sequence of the oriental lung fluke Paragonimus westermani.</title>
        <authorList>
            <person name="Oey H."/>
            <person name="Zakrzewski M."/>
            <person name="Narain K."/>
            <person name="Devi K.R."/>
            <person name="Agatsuma T."/>
            <person name="Nawaratna S."/>
            <person name="Gobert G.N."/>
            <person name="Jones M.K."/>
            <person name="Ragan M.A."/>
            <person name="McManus D.P."/>
            <person name="Krause L."/>
        </authorList>
    </citation>
    <scope>NUCLEOTIDE SEQUENCE [LARGE SCALE GENOMIC DNA]</scope>
    <source>
        <strain evidence="8 9">IND2009</strain>
    </source>
</reference>
<evidence type="ECO:0000256" key="2">
    <source>
        <dbReference type="ARBA" id="ARBA00022771"/>
    </source>
</evidence>
<evidence type="ECO:0000256" key="6">
    <source>
        <dbReference type="SAM" id="MobiDB-lite"/>
    </source>
</evidence>
<gene>
    <name evidence="8" type="ORF">DEA37_0004325</name>
</gene>
<dbReference type="SUPFAM" id="SSF50978">
    <property type="entry name" value="WD40 repeat-like"/>
    <property type="match status" value="1"/>
</dbReference>
<dbReference type="PROSITE" id="PS50089">
    <property type="entry name" value="ZF_RING_2"/>
    <property type="match status" value="1"/>
</dbReference>
<evidence type="ECO:0000256" key="1">
    <source>
        <dbReference type="ARBA" id="ARBA00009422"/>
    </source>
</evidence>
<dbReference type="EMBL" id="QNGE01000517">
    <property type="protein sequence ID" value="KAA3680163.1"/>
    <property type="molecule type" value="Genomic_DNA"/>
</dbReference>
<dbReference type="PANTHER" id="PTHR12616:SF8">
    <property type="entry name" value="VACUOLAR PROTEIN SORTING-ASSOCIATED PROTEIN 8 HOMOLOG"/>
    <property type="match status" value="1"/>
</dbReference>
<dbReference type="SMART" id="SM00184">
    <property type="entry name" value="RING"/>
    <property type="match status" value="1"/>
</dbReference>
<dbReference type="InterPro" id="IPR001841">
    <property type="entry name" value="Znf_RING"/>
</dbReference>
<organism evidence="8 9">
    <name type="scientific">Paragonimus westermani</name>
    <dbReference type="NCBI Taxonomy" id="34504"/>
    <lineage>
        <taxon>Eukaryota</taxon>
        <taxon>Metazoa</taxon>
        <taxon>Spiralia</taxon>
        <taxon>Lophotrochozoa</taxon>
        <taxon>Platyhelminthes</taxon>
        <taxon>Trematoda</taxon>
        <taxon>Digenea</taxon>
        <taxon>Plagiorchiida</taxon>
        <taxon>Troglotremata</taxon>
        <taxon>Troglotrematidae</taxon>
        <taxon>Paragonimus</taxon>
    </lineage>
</organism>
<dbReference type="InterPro" id="IPR025941">
    <property type="entry name" value="Vps8_central_dom"/>
</dbReference>
<feature type="region of interest" description="Disordered" evidence="6">
    <location>
        <begin position="214"/>
        <end position="239"/>
    </location>
</feature>
<dbReference type="GO" id="GO:0030897">
    <property type="term" value="C:HOPS complex"/>
    <property type="evidence" value="ECO:0007669"/>
    <property type="project" value="TreeGrafter"/>
</dbReference>
<comment type="similarity">
    <text evidence="1">Belongs to the VPS8 family.</text>
</comment>
<accession>A0A5J4NX81</accession>
<dbReference type="Pfam" id="PF23410">
    <property type="entry name" value="Beta-prop_VPS8"/>
    <property type="match status" value="2"/>
</dbReference>
<dbReference type="GO" id="GO:0005770">
    <property type="term" value="C:late endosome"/>
    <property type="evidence" value="ECO:0007669"/>
    <property type="project" value="TreeGrafter"/>
</dbReference>
<evidence type="ECO:0000256" key="3">
    <source>
        <dbReference type="ARBA" id="ARBA00022833"/>
    </source>
</evidence>
<evidence type="ECO:0000313" key="9">
    <source>
        <dbReference type="Proteomes" id="UP000324629"/>
    </source>
</evidence>
<keyword evidence="3" id="KW-0862">Zinc</keyword>
<keyword evidence="2 4" id="KW-0863">Zinc-finger</keyword>
<name>A0A5J4NX81_9TREM</name>
<dbReference type="GO" id="GO:0034058">
    <property type="term" value="P:endosomal vesicle fusion"/>
    <property type="evidence" value="ECO:0007669"/>
    <property type="project" value="TreeGrafter"/>
</dbReference>
<protein>
    <submittedName>
        <fullName evidence="8">Vacuolar protein sorting-associated protein 8</fullName>
    </submittedName>
</protein>
<evidence type="ECO:0000259" key="7">
    <source>
        <dbReference type="PROSITE" id="PS50089"/>
    </source>
</evidence>
<proteinExistence type="inferred from homology"/>